<feature type="chain" id="PRO_5031545302" evidence="1">
    <location>
        <begin position="18"/>
        <end position="183"/>
    </location>
</feature>
<reference evidence="2" key="1">
    <citation type="submission" date="2021-01" db="EMBL/GenBank/DDBJ databases">
        <authorList>
            <person name="Corre E."/>
            <person name="Pelletier E."/>
            <person name="Niang G."/>
            <person name="Scheremetjew M."/>
            <person name="Finn R."/>
            <person name="Kale V."/>
            <person name="Holt S."/>
            <person name="Cochrane G."/>
            <person name="Meng A."/>
            <person name="Brown T."/>
            <person name="Cohen L."/>
        </authorList>
    </citation>
    <scope>NUCLEOTIDE SEQUENCE</scope>
    <source>
        <strain evidence="2">CCMP645</strain>
    </source>
</reference>
<name>A0A7S4BZV5_CHRCT</name>
<dbReference type="AlphaFoldDB" id="A0A7S4BZV5"/>
<feature type="signal peptide" evidence="1">
    <location>
        <begin position="1"/>
        <end position="17"/>
    </location>
</feature>
<sequence length="183" mass="20107">MMGVGVQLLFPFLKCAALVDLARCPSQPHDGSWLEVILEDGIEIHLQLRDEMGQKLPKGPQNELIIELFLKCVNTNDVQPLPGLVALNSSGFAYAKRPLPPCLINNSLLLGQDCKFQLTAREVSTTGLQATLSKTIKFVPRSSTQPSTQLKILSGPVCCSSAHLWIPRIYCEGFDDDMLSGRK</sequence>
<evidence type="ECO:0000313" key="2">
    <source>
        <dbReference type="EMBL" id="CAE0782137.1"/>
    </source>
</evidence>
<dbReference type="EMBL" id="HBIZ01054389">
    <property type="protein sequence ID" value="CAE0782137.1"/>
    <property type="molecule type" value="Transcribed_RNA"/>
</dbReference>
<evidence type="ECO:0000256" key="1">
    <source>
        <dbReference type="SAM" id="SignalP"/>
    </source>
</evidence>
<protein>
    <submittedName>
        <fullName evidence="2">Uncharacterized protein</fullName>
    </submittedName>
</protein>
<accession>A0A7S4BZV5</accession>
<proteinExistence type="predicted"/>
<keyword evidence="1" id="KW-0732">Signal</keyword>
<organism evidence="2">
    <name type="scientific">Chrysotila carterae</name>
    <name type="common">Marine alga</name>
    <name type="synonym">Syracosphaera carterae</name>
    <dbReference type="NCBI Taxonomy" id="13221"/>
    <lineage>
        <taxon>Eukaryota</taxon>
        <taxon>Haptista</taxon>
        <taxon>Haptophyta</taxon>
        <taxon>Prymnesiophyceae</taxon>
        <taxon>Isochrysidales</taxon>
        <taxon>Isochrysidaceae</taxon>
        <taxon>Chrysotila</taxon>
    </lineage>
</organism>
<gene>
    <name evidence="2" type="ORF">PCAR00345_LOCUS34833</name>
</gene>